<evidence type="ECO:0000256" key="4">
    <source>
        <dbReference type="ARBA" id="ARBA00023002"/>
    </source>
</evidence>
<dbReference type="SUPFAM" id="SSF51735">
    <property type="entry name" value="NAD(P)-binding Rossmann-fold domains"/>
    <property type="match status" value="1"/>
</dbReference>
<comment type="pathway">
    <text evidence="5">Amino-acid biosynthesis; L-arginine biosynthesis; N(2)-acetyl-L-ornithine from L-glutamate: step 3/4.</text>
</comment>
<accession>A0ABQ5U635</accession>
<dbReference type="CDD" id="cd23934">
    <property type="entry name" value="AGPR_1_C"/>
    <property type="match status" value="1"/>
</dbReference>
<name>A0ABQ5U635_9PROT</name>
<evidence type="ECO:0000259" key="7">
    <source>
        <dbReference type="SMART" id="SM00859"/>
    </source>
</evidence>
<dbReference type="InterPro" id="IPR036291">
    <property type="entry name" value="NAD(P)-bd_dom_sf"/>
</dbReference>
<dbReference type="PANTHER" id="PTHR32338">
    <property type="entry name" value="N-ACETYL-GAMMA-GLUTAMYL-PHOSPHATE REDUCTASE, CHLOROPLASTIC-RELATED-RELATED"/>
    <property type="match status" value="1"/>
</dbReference>
<gene>
    <name evidence="5 8" type="primary">argC</name>
    <name evidence="8" type="ORF">GCM10007924_28430</name>
</gene>
<keyword evidence="3 5" id="KW-0521">NADP</keyword>
<dbReference type="Gene3D" id="3.30.360.10">
    <property type="entry name" value="Dihydrodipicolinate Reductase, domain 2"/>
    <property type="match status" value="1"/>
</dbReference>
<evidence type="ECO:0000313" key="8">
    <source>
        <dbReference type="EMBL" id="GLQ07622.1"/>
    </source>
</evidence>
<dbReference type="RefSeq" id="WP_169561683.1">
    <property type="nucleotide sequence ID" value="NZ_BSNF01000008.1"/>
</dbReference>
<protein>
    <recommendedName>
        <fullName evidence="5">N-acetyl-gamma-glutamyl-phosphate reductase</fullName>
        <shortName evidence="5">AGPR</shortName>
        <ecNumber evidence="5">1.2.1.38</ecNumber>
    </recommendedName>
    <alternativeName>
        <fullName evidence="5">N-acetyl-glutamate semialdehyde dehydrogenase</fullName>
        <shortName evidence="5">NAGSA dehydrogenase</shortName>
    </alternativeName>
</protein>
<dbReference type="SUPFAM" id="SSF55347">
    <property type="entry name" value="Glyceraldehyde-3-phosphate dehydrogenase-like, C-terminal domain"/>
    <property type="match status" value="1"/>
</dbReference>
<dbReference type="Gene3D" id="3.40.50.720">
    <property type="entry name" value="NAD(P)-binding Rossmann-like Domain"/>
    <property type="match status" value="1"/>
</dbReference>
<dbReference type="PANTHER" id="PTHR32338:SF10">
    <property type="entry name" value="N-ACETYL-GAMMA-GLUTAMYL-PHOSPHATE REDUCTASE, CHLOROPLASTIC-RELATED"/>
    <property type="match status" value="1"/>
</dbReference>
<evidence type="ECO:0000256" key="2">
    <source>
        <dbReference type="ARBA" id="ARBA00022605"/>
    </source>
</evidence>
<evidence type="ECO:0000313" key="9">
    <source>
        <dbReference type="Proteomes" id="UP001161409"/>
    </source>
</evidence>
<dbReference type="SMART" id="SM00859">
    <property type="entry name" value="Semialdhyde_dh"/>
    <property type="match status" value="1"/>
</dbReference>
<evidence type="ECO:0000256" key="6">
    <source>
        <dbReference type="PROSITE-ProRule" id="PRU10010"/>
    </source>
</evidence>
<comment type="subcellular location">
    <subcellularLocation>
        <location evidence="5">Cytoplasm</location>
    </subcellularLocation>
</comment>
<dbReference type="Pfam" id="PF01118">
    <property type="entry name" value="Semialdhyde_dh"/>
    <property type="match status" value="1"/>
</dbReference>
<dbReference type="InterPro" id="IPR058924">
    <property type="entry name" value="AGPR_dimerisation_dom"/>
</dbReference>
<organism evidence="8 9">
    <name type="scientific">Sneathiella chinensis</name>
    <dbReference type="NCBI Taxonomy" id="349750"/>
    <lineage>
        <taxon>Bacteria</taxon>
        <taxon>Pseudomonadati</taxon>
        <taxon>Pseudomonadota</taxon>
        <taxon>Alphaproteobacteria</taxon>
        <taxon>Sneathiellales</taxon>
        <taxon>Sneathiellaceae</taxon>
        <taxon>Sneathiella</taxon>
    </lineage>
</organism>
<dbReference type="InterPro" id="IPR050085">
    <property type="entry name" value="AGPR"/>
</dbReference>
<dbReference type="InterPro" id="IPR023013">
    <property type="entry name" value="AGPR_AS"/>
</dbReference>
<keyword evidence="5" id="KW-0963">Cytoplasm</keyword>
<dbReference type="HAMAP" id="MF_00150">
    <property type="entry name" value="ArgC_type1"/>
    <property type="match status" value="1"/>
</dbReference>
<dbReference type="NCBIfam" id="TIGR01850">
    <property type="entry name" value="argC"/>
    <property type="match status" value="1"/>
</dbReference>
<dbReference type="Pfam" id="PF22698">
    <property type="entry name" value="Semialdhyde_dhC_1"/>
    <property type="match status" value="1"/>
</dbReference>
<keyword evidence="1 5" id="KW-0055">Arginine biosynthesis</keyword>
<reference evidence="8" key="1">
    <citation type="journal article" date="2014" name="Int. J. Syst. Evol. Microbiol.">
        <title>Complete genome of a new Firmicutes species belonging to the dominant human colonic microbiota ('Ruminococcus bicirculans') reveals two chromosomes and a selective capacity to utilize plant glucans.</title>
        <authorList>
            <consortium name="NISC Comparative Sequencing Program"/>
            <person name="Wegmann U."/>
            <person name="Louis P."/>
            <person name="Goesmann A."/>
            <person name="Henrissat B."/>
            <person name="Duncan S.H."/>
            <person name="Flint H.J."/>
        </authorList>
    </citation>
    <scope>NUCLEOTIDE SEQUENCE</scope>
    <source>
        <strain evidence="8">NBRC 103408</strain>
    </source>
</reference>
<feature type="active site" evidence="5 6">
    <location>
        <position position="156"/>
    </location>
</feature>
<proteinExistence type="inferred from homology"/>
<comment type="similarity">
    <text evidence="5">Belongs to the NAGSA dehydrogenase family. Type 1 subfamily.</text>
</comment>
<comment type="caution">
    <text evidence="8">The sequence shown here is derived from an EMBL/GenBank/DDBJ whole genome shotgun (WGS) entry which is preliminary data.</text>
</comment>
<dbReference type="Proteomes" id="UP001161409">
    <property type="component" value="Unassembled WGS sequence"/>
</dbReference>
<dbReference type="EC" id="1.2.1.38" evidence="5"/>
<keyword evidence="9" id="KW-1185">Reference proteome</keyword>
<keyword evidence="4 5" id="KW-0560">Oxidoreductase</keyword>
<evidence type="ECO:0000256" key="5">
    <source>
        <dbReference type="HAMAP-Rule" id="MF_00150"/>
    </source>
</evidence>
<reference evidence="8" key="2">
    <citation type="submission" date="2023-01" db="EMBL/GenBank/DDBJ databases">
        <title>Draft genome sequence of Sneathiella chinensis strain NBRC 103408.</title>
        <authorList>
            <person name="Sun Q."/>
            <person name="Mori K."/>
        </authorList>
    </citation>
    <scope>NUCLEOTIDE SEQUENCE</scope>
    <source>
        <strain evidence="8">NBRC 103408</strain>
    </source>
</reference>
<comment type="function">
    <text evidence="5">Catalyzes the NADPH-dependent reduction of N-acetyl-5-glutamyl phosphate to yield N-acetyl-L-glutamate 5-semialdehyde.</text>
</comment>
<dbReference type="CDD" id="cd17895">
    <property type="entry name" value="AGPR_1_N"/>
    <property type="match status" value="1"/>
</dbReference>
<comment type="catalytic activity">
    <reaction evidence="5">
        <text>N-acetyl-L-glutamate 5-semialdehyde + phosphate + NADP(+) = N-acetyl-L-glutamyl 5-phosphate + NADPH + H(+)</text>
        <dbReference type="Rhea" id="RHEA:21588"/>
        <dbReference type="ChEBI" id="CHEBI:15378"/>
        <dbReference type="ChEBI" id="CHEBI:29123"/>
        <dbReference type="ChEBI" id="CHEBI:43474"/>
        <dbReference type="ChEBI" id="CHEBI:57783"/>
        <dbReference type="ChEBI" id="CHEBI:57936"/>
        <dbReference type="ChEBI" id="CHEBI:58349"/>
        <dbReference type="EC" id="1.2.1.38"/>
    </reaction>
</comment>
<dbReference type="InterPro" id="IPR000534">
    <property type="entry name" value="Semialdehyde_DH_NAD-bd"/>
</dbReference>
<dbReference type="EMBL" id="BSNF01000008">
    <property type="protein sequence ID" value="GLQ07622.1"/>
    <property type="molecule type" value="Genomic_DNA"/>
</dbReference>
<sequence length="355" mass="38173">MTATATSKKIKAGILGASGYTGAEAMRLLLRHPSVELTLLTADRKAGQSVEEVYPHLGGYGLPDMVSVEDADWNSVDVVFCGLPHGTTQEIIATLPKTVKVVDMSADFRLRDPKTYAEWYGGEHTALDLQKEAVYGLTELYRDQVRDARLVACPGCYPTATLIALLPLVEAGLVDPLDLVIDAKSGVSGAGRGLKQNTLFCEAGEGLSPYAVASHRHAPEIEQEVAKFAGLAAADVRVNFVPHLVPMSRGELVTCHVRLSERKTAADLRSEFENRYQGEPFVRVLSAGAIPQTQMVRGSNNCVIGVFEDRIPGRALVIAAIDNLVKGSSGQAIQNMNLMFGLEETAGLEQAPLFP</sequence>
<keyword evidence="2 5" id="KW-0028">Amino-acid biosynthesis</keyword>
<evidence type="ECO:0000256" key="3">
    <source>
        <dbReference type="ARBA" id="ARBA00022857"/>
    </source>
</evidence>
<dbReference type="PROSITE" id="PS01224">
    <property type="entry name" value="ARGC"/>
    <property type="match status" value="1"/>
</dbReference>
<evidence type="ECO:0000256" key="1">
    <source>
        <dbReference type="ARBA" id="ARBA00022571"/>
    </source>
</evidence>
<feature type="domain" description="Semialdehyde dehydrogenase NAD-binding" evidence="7">
    <location>
        <begin position="11"/>
        <end position="148"/>
    </location>
</feature>
<dbReference type="InterPro" id="IPR000706">
    <property type="entry name" value="AGPR_type-1"/>
</dbReference>